<dbReference type="InterPro" id="IPR004111">
    <property type="entry name" value="Repressor_TetR_C"/>
</dbReference>
<sequence length="270" mass="29356">MASHRSSMGDPTRTLELLWRDSLPVKAQRGPKQALTVTAVVAAAVALADAEGLDAVTMRALAGKLGIAPMALYTYVPGRAELIDVMLDTLYAGMARRKPKGRDWRSRLEAVAHDNRALFHEHPWLAEVSTTRPPLGPGQLAKYEYELQALEGEGLDDVEQDAALMFVLGFVESSARAAADQRAARLESQMSDGAWWEANAPLLTRMFDPERYPIASRVGSAAGAAHGAAYNPDHAYAFGLERILDGLSVLMERPRTPRAPARKTARKRGG</sequence>
<dbReference type="Proteomes" id="UP000267003">
    <property type="component" value="Unassembled WGS sequence"/>
</dbReference>
<dbReference type="Gene3D" id="1.10.10.60">
    <property type="entry name" value="Homeodomain-like"/>
    <property type="match status" value="1"/>
</dbReference>
<evidence type="ECO:0000313" key="6">
    <source>
        <dbReference type="EMBL" id="RKH66549.1"/>
    </source>
</evidence>
<dbReference type="Pfam" id="PF02909">
    <property type="entry name" value="TetR_C_1"/>
    <property type="match status" value="1"/>
</dbReference>
<evidence type="ECO:0000313" key="7">
    <source>
        <dbReference type="Proteomes" id="UP000267003"/>
    </source>
</evidence>
<dbReference type="OrthoDB" id="329481at2"/>
<gene>
    <name evidence="6" type="ORF">D7W81_15295</name>
</gene>
<evidence type="ECO:0000256" key="4">
    <source>
        <dbReference type="PROSITE-ProRule" id="PRU00335"/>
    </source>
</evidence>
<evidence type="ECO:0000256" key="1">
    <source>
        <dbReference type="ARBA" id="ARBA00023015"/>
    </source>
</evidence>
<dbReference type="GO" id="GO:0003700">
    <property type="term" value="F:DNA-binding transcription factor activity"/>
    <property type="evidence" value="ECO:0007669"/>
    <property type="project" value="TreeGrafter"/>
</dbReference>
<dbReference type="InterPro" id="IPR009057">
    <property type="entry name" value="Homeodomain-like_sf"/>
</dbReference>
<protein>
    <submittedName>
        <fullName evidence="6">TetR family transcriptional regulator</fullName>
    </submittedName>
</protein>
<dbReference type="EMBL" id="RAWK01000081">
    <property type="protein sequence ID" value="RKH66549.1"/>
    <property type="molecule type" value="Genomic_DNA"/>
</dbReference>
<proteinExistence type="predicted"/>
<dbReference type="RefSeq" id="WP_120556114.1">
    <property type="nucleotide sequence ID" value="NZ_RAWK01000081.1"/>
</dbReference>
<dbReference type="Pfam" id="PF00440">
    <property type="entry name" value="TetR_N"/>
    <property type="match status" value="1"/>
</dbReference>
<name>A0A3A8QCS8_9BACT</name>
<evidence type="ECO:0000256" key="2">
    <source>
        <dbReference type="ARBA" id="ARBA00023125"/>
    </source>
</evidence>
<dbReference type="Gene3D" id="1.10.357.10">
    <property type="entry name" value="Tetracycline Repressor, domain 2"/>
    <property type="match status" value="1"/>
</dbReference>
<feature type="domain" description="HTH tetR-type" evidence="5">
    <location>
        <begin position="34"/>
        <end position="94"/>
    </location>
</feature>
<keyword evidence="3" id="KW-0804">Transcription</keyword>
<keyword evidence="7" id="KW-1185">Reference proteome</keyword>
<comment type="caution">
    <text evidence="6">The sequence shown here is derived from an EMBL/GenBank/DDBJ whole genome shotgun (WGS) entry which is preliminary data.</text>
</comment>
<dbReference type="PANTHER" id="PTHR30055">
    <property type="entry name" value="HTH-TYPE TRANSCRIPTIONAL REGULATOR RUTR"/>
    <property type="match status" value="1"/>
</dbReference>
<dbReference type="InterPro" id="IPR001647">
    <property type="entry name" value="HTH_TetR"/>
</dbReference>
<dbReference type="PROSITE" id="PS50977">
    <property type="entry name" value="HTH_TETR_2"/>
    <property type="match status" value="1"/>
</dbReference>
<dbReference type="InterPro" id="IPR036271">
    <property type="entry name" value="Tet_transcr_reg_TetR-rel_C_sf"/>
</dbReference>
<dbReference type="GO" id="GO:0000976">
    <property type="term" value="F:transcription cis-regulatory region binding"/>
    <property type="evidence" value="ECO:0007669"/>
    <property type="project" value="TreeGrafter"/>
</dbReference>
<dbReference type="SUPFAM" id="SSF46689">
    <property type="entry name" value="Homeodomain-like"/>
    <property type="match status" value="1"/>
</dbReference>
<dbReference type="InterPro" id="IPR050109">
    <property type="entry name" value="HTH-type_TetR-like_transc_reg"/>
</dbReference>
<keyword evidence="1" id="KW-0805">Transcription regulation</keyword>
<dbReference type="PANTHER" id="PTHR30055:SF151">
    <property type="entry name" value="TRANSCRIPTIONAL REGULATORY PROTEIN"/>
    <property type="match status" value="1"/>
</dbReference>
<dbReference type="SUPFAM" id="SSF48498">
    <property type="entry name" value="Tetracyclin repressor-like, C-terminal domain"/>
    <property type="match status" value="1"/>
</dbReference>
<dbReference type="AlphaFoldDB" id="A0A3A8QCS8"/>
<evidence type="ECO:0000259" key="5">
    <source>
        <dbReference type="PROSITE" id="PS50977"/>
    </source>
</evidence>
<dbReference type="GO" id="GO:0045892">
    <property type="term" value="P:negative regulation of DNA-templated transcription"/>
    <property type="evidence" value="ECO:0007669"/>
    <property type="project" value="InterPro"/>
</dbReference>
<feature type="DNA-binding region" description="H-T-H motif" evidence="4">
    <location>
        <begin position="57"/>
        <end position="76"/>
    </location>
</feature>
<organism evidence="6 7">
    <name type="scientific">Corallococcus aberystwythensis</name>
    <dbReference type="NCBI Taxonomy" id="2316722"/>
    <lineage>
        <taxon>Bacteria</taxon>
        <taxon>Pseudomonadati</taxon>
        <taxon>Myxococcota</taxon>
        <taxon>Myxococcia</taxon>
        <taxon>Myxococcales</taxon>
        <taxon>Cystobacterineae</taxon>
        <taxon>Myxococcaceae</taxon>
        <taxon>Corallococcus</taxon>
    </lineage>
</organism>
<keyword evidence="2 4" id="KW-0238">DNA-binding</keyword>
<accession>A0A3A8QCS8</accession>
<reference evidence="7" key="1">
    <citation type="submission" date="2018-09" db="EMBL/GenBank/DDBJ databases">
        <authorList>
            <person name="Livingstone P.G."/>
            <person name="Whitworth D.E."/>
        </authorList>
    </citation>
    <scope>NUCLEOTIDE SEQUENCE [LARGE SCALE GENOMIC DNA]</scope>
    <source>
        <strain evidence="7">AB050A</strain>
    </source>
</reference>
<evidence type="ECO:0000256" key="3">
    <source>
        <dbReference type="ARBA" id="ARBA00023163"/>
    </source>
</evidence>